<dbReference type="InterPro" id="IPR011323">
    <property type="entry name" value="Mss4/transl-control_tumour"/>
</dbReference>
<evidence type="ECO:0000313" key="3">
    <source>
        <dbReference type="EMBL" id="KAK3763783.1"/>
    </source>
</evidence>
<gene>
    <name evidence="3" type="ORF">RRG08_065746</name>
</gene>
<keyword evidence="4" id="KW-1185">Reference proteome</keyword>
<proteinExistence type="inferred from homology"/>
<name>A0AAE1DBX1_9GAST</name>
<dbReference type="Proteomes" id="UP001283361">
    <property type="component" value="Unassembled WGS sequence"/>
</dbReference>
<evidence type="ECO:0000259" key="2">
    <source>
        <dbReference type="PROSITE" id="PS51797"/>
    </source>
</evidence>
<dbReference type="Gene3D" id="2.170.150.10">
    <property type="entry name" value="Metal Binding Protein, Guanine Nucleotide Exchange Factor, Chain A"/>
    <property type="match status" value="1"/>
</dbReference>
<evidence type="ECO:0000313" key="4">
    <source>
        <dbReference type="Proteomes" id="UP001283361"/>
    </source>
</evidence>
<protein>
    <recommendedName>
        <fullName evidence="2">TCTP domain-containing protein</fullName>
    </recommendedName>
</protein>
<dbReference type="InterPro" id="IPR011057">
    <property type="entry name" value="Mss4-like_sf"/>
</dbReference>
<comment type="similarity">
    <text evidence="1">Belongs to the TCTP family.</text>
</comment>
<dbReference type="Pfam" id="PF00838">
    <property type="entry name" value="TCTP"/>
    <property type="match status" value="1"/>
</dbReference>
<dbReference type="EMBL" id="JAWDGP010004501">
    <property type="protein sequence ID" value="KAK3763783.1"/>
    <property type="molecule type" value="Genomic_DNA"/>
</dbReference>
<dbReference type="InterPro" id="IPR018105">
    <property type="entry name" value="Translational_control_tumour_p"/>
</dbReference>
<dbReference type="SUPFAM" id="SSF51316">
    <property type="entry name" value="Mss4-like"/>
    <property type="match status" value="1"/>
</dbReference>
<evidence type="ECO:0000256" key="1">
    <source>
        <dbReference type="PROSITE-ProRule" id="PRU01133"/>
    </source>
</evidence>
<accession>A0AAE1DBX1</accession>
<dbReference type="AlphaFoldDB" id="A0AAE1DBX1"/>
<dbReference type="PROSITE" id="PS51797">
    <property type="entry name" value="TCTP_3"/>
    <property type="match status" value="1"/>
</dbReference>
<reference evidence="3" key="1">
    <citation type="journal article" date="2023" name="G3 (Bethesda)">
        <title>A reference genome for the long-term kleptoplast-retaining sea slug Elysia crispata morphotype clarki.</title>
        <authorList>
            <person name="Eastman K.E."/>
            <person name="Pendleton A.L."/>
            <person name="Shaikh M.A."/>
            <person name="Suttiyut T."/>
            <person name="Ogas R."/>
            <person name="Tomko P."/>
            <person name="Gavelis G."/>
            <person name="Widhalm J.R."/>
            <person name="Wisecaver J.H."/>
        </authorList>
    </citation>
    <scope>NUCLEOTIDE SEQUENCE</scope>
    <source>
        <strain evidence="3">ECLA1</strain>
    </source>
</reference>
<feature type="domain" description="TCTP" evidence="2">
    <location>
        <begin position="1"/>
        <end position="94"/>
    </location>
</feature>
<organism evidence="3 4">
    <name type="scientific">Elysia crispata</name>
    <name type="common">lettuce slug</name>
    <dbReference type="NCBI Taxonomy" id="231223"/>
    <lineage>
        <taxon>Eukaryota</taxon>
        <taxon>Metazoa</taxon>
        <taxon>Spiralia</taxon>
        <taxon>Lophotrochozoa</taxon>
        <taxon>Mollusca</taxon>
        <taxon>Gastropoda</taxon>
        <taxon>Heterobranchia</taxon>
        <taxon>Euthyneura</taxon>
        <taxon>Panpulmonata</taxon>
        <taxon>Sacoglossa</taxon>
        <taxon>Placobranchoidea</taxon>
        <taxon>Plakobranchidae</taxon>
        <taxon>Elysia</taxon>
    </lineage>
</organism>
<sequence>MIVYKCLITGDELFTDAYKTELIDGFYIVKGAVSQVCQHTSANAAPWNRYPLGRNFRQEFVAISAHGQQALHRHQSAFLPAHVSVAQRGDNQMV</sequence>
<dbReference type="InterPro" id="IPR034737">
    <property type="entry name" value="TCTP"/>
</dbReference>
<comment type="caution">
    <text evidence="3">The sequence shown here is derived from an EMBL/GenBank/DDBJ whole genome shotgun (WGS) entry which is preliminary data.</text>
</comment>